<evidence type="ECO:0000313" key="1">
    <source>
        <dbReference type="EMBL" id="MFC5494122.1"/>
    </source>
</evidence>
<sequence length="134" mass="14172">MLPLTALAVGLVALLAALFPGVRDQMALSASHQPQEYVALSFARSSDGTVPVCGGSRTELTVSFTVDNAMSDVRTFDYVVTAGDVRRTGTVAVDPGETADVTQVLARPARDFDLAVRLPGADREVLAHCRGARR</sequence>
<reference evidence="2" key="1">
    <citation type="journal article" date="2019" name="Int. J. Syst. Evol. Microbiol.">
        <title>The Global Catalogue of Microorganisms (GCM) 10K type strain sequencing project: providing services to taxonomists for standard genome sequencing and annotation.</title>
        <authorList>
            <consortium name="The Broad Institute Genomics Platform"/>
            <consortium name="The Broad Institute Genome Sequencing Center for Infectious Disease"/>
            <person name="Wu L."/>
            <person name="Ma J."/>
        </authorList>
    </citation>
    <scope>NUCLEOTIDE SEQUENCE [LARGE SCALE GENOMIC DNA]</scope>
    <source>
        <strain evidence="2">KACC 13778</strain>
    </source>
</reference>
<dbReference type="Proteomes" id="UP001595956">
    <property type="component" value="Unassembled WGS sequence"/>
</dbReference>
<gene>
    <name evidence="1" type="ORF">ACFPKY_13475</name>
</gene>
<evidence type="ECO:0000313" key="2">
    <source>
        <dbReference type="Proteomes" id="UP001595956"/>
    </source>
</evidence>
<evidence type="ECO:0008006" key="3">
    <source>
        <dbReference type="Google" id="ProtNLM"/>
    </source>
</evidence>
<name>A0ABW0N561_9ACTN</name>
<dbReference type="RefSeq" id="WP_345179750.1">
    <property type="nucleotide sequence ID" value="NZ_BAABFQ010000007.1"/>
</dbReference>
<comment type="caution">
    <text evidence="1">The sequence shown here is derived from an EMBL/GenBank/DDBJ whole genome shotgun (WGS) entry which is preliminary data.</text>
</comment>
<keyword evidence="2" id="KW-1185">Reference proteome</keyword>
<dbReference type="EMBL" id="JBHSMD010000004">
    <property type="protein sequence ID" value="MFC5494122.1"/>
    <property type="molecule type" value="Genomic_DNA"/>
</dbReference>
<accession>A0ABW0N561</accession>
<protein>
    <recommendedName>
        <fullName evidence="3">DUF4307 domain-containing protein</fullName>
    </recommendedName>
</protein>
<proteinExistence type="predicted"/>
<organism evidence="1 2">
    <name type="scientific">Nocardioides caricicola</name>
    <dbReference type="NCBI Taxonomy" id="634770"/>
    <lineage>
        <taxon>Bacteria</taxon>
        <taxon>Bacillati</taxon>
        <taxon>Actinomycetota</taxon>
        <taxon>Actinomycetes</taxon>
        <taxon>Propionibacteriales</taxon>
        <taxon>Nocardioidaceae</taxon>
        <taxon>Nocardioides</taxon>
    </lineage>
</organism>